<dbReference type="Gene3D" id="1.20.140.10">
    <property type="entry name" value="Butyryl-CoA Dehydrogenase, subunit A, domain 3"/>
    <property type="match status" value="1"/>
</dbReference>
<dbReference type="PROSITE" id="PS00073">
    <property type="entry name" value="ACYL_COA_DH_2"/>
    <property type="match status" value="1"/>
</dbReference>
<dbReference type="PANTHER" id="PTHR43884">
    <property type="entry name" value="ACYL-COA DEHYDROGENASE"/>
    <property type="match status" value="1"/>
</dbReference>
<comment type="similarity">
    <text evidence="2 5">Belongs to the acyl-CoA dehydrogenase family.</text>
</comment>
<keyword evidence="4 5" id="KW-0274">FAD</keyword>
<sequence>MTTSNDHSDIREAVARLCADFPGKYWRKLDREMAYPSEFVTALTQSGFLSALIPEEYGGAGLTLSAAAAIMEEIQRQGCNGAACHAQMYVMGTVLRHGSEDQKQRYLPKIASGELRLQAFGVTEPTSGTDTTALRTTARREGDHYVVNGQKIWTSRAAQSDLMLLLARTTPRDQVAKRTEGLSVFILDMREALKDGLTIRPIRTMMNHATNEVFFDNVKVPAANLVGEEGKGFRYILSGMNAERILIAAECVGDAKWFIDKASTYAKERQVFGRPIGQNQGIQFPIARAYANMRAAELMVREAIRLYEAGANPGAEANMAKMLAADASFEAANAAIQTHGGFGFAEEYDIERKFRETRLYQVAPISTNLILSYLAEHVLGMPRSY</sequence>
<feature type="domain" description="Acyl-CoA dehydrogenase/oxidase C-terminal" evidence="6">
    <location>
        <begin position="230"/>
        <end position="363"/>
    </location>
</feature>
<dbReference type="SUPFAM" id="SSF47203">
    <property type="entry name" value="Acyl-CoA dehydrogenase C-terminal domain-like"/>
    <property type="match status" value="1"/>
</dbReference>
<comment type="caution">
    <text evidence="9">The sequence shown here is derived from an EMBL/GenBank/DDBJ whole genome shotgun (WGS) entry which is preliminary data.</text>
</comment>
<dbReference type="InterPro" id="IPR009100">
    <property type="entry name" value="AcylCoA_DH/oxidase_NM_dom_sf"/>
</dbReference>
<feature type="domain" description="Acyl-CoA oxidase/dehydrogenase middle" evidence="7">
    <location>
        <begin position="119"/>
        <end position="218"/>
    </location>
</feature>
<accession>A0ABW0J113</accession>
<evidence type="ECO:0000256" key="1">
    <source>
        <dbReference type="ARBA" id="ARBA00001974"/>
    </source>
</evidence>
<dbReference type="Proteomes" id="UP001596053">
    <property type="component" value="Unassembled WGS sequence"/>
</dbReference>
<dbReference type="EC" id="1.-.-.-" evidence="9"/>
<dbReference type="EMBL" id="JBHSLW010000076">
    <property type="protein sequence ID" value="MFC5423413.1"/>
    <property type="molecule type" value="Genomic_DNA"/>
</dbReference>
<proteinExistence type="inferred from homology"/>
<keyword evidence="5 9" id="KW-0560">Oxidoreductase</keyword>
<dbReference type="InterPro" id="IPR036250">
    <property type="entry name" value="AcylCo_DH-like_C"/>
</dbReference>
<evidence type="ECO:0000313" key="10">
    <source>
        <dbReference type="Proteomes" id="UP001596053"/>
    </source>
</evidence>
<comment type="cofactor">
    <cofactor evidence="1 5">
        <name>FAD</name>
        <dbReference type="ChEBI" id="CHEBI:57692"/>
    </cofactor>
</comment>
<dbReference type="InterPro" id="IPR037069">
    <property type="entry name" value="AcylCoA_DH/ox_N_sf"/>
</dbReference>
<evidence type="ECO:0000256" key="4">
    <source>
        <dbReference type="ARBA" id="ARBA00022827"/>
    </source>
</evidence>
<gene>
    <name evidence="9" type="ORF">ACFPOB_28110</name>
</gene>
<name>A0ABW0J113_9HYPH</name>
<dbReference type="InterPro" id="IPR006089">
    <property type="entry name" value="Acyl-CoA_DH_CS"/>
</dbReference>
<dbReference type="Gene3D" id="2.40.110.10">
    <property type="entry name" value="Butyryl-CoA Dehydrogenase, subunit A, domain 2"/>
    <property type="match status" value="1"/>
</dbReference>
<evidence type="ECO:0000259" key="7">
    <source>
        <dbReference type="Pfam" id="PF02770"/>
    </source>
</evidence>
<dbReference type="InterPro" id="IPR013786">
    <property type="entry name" value="AcylCoA_DH/ox_N"/>
</dbReference>
<evidence type="ECO:0000256" key="5">
    <source>
        <dbReference type="RuleBase" id="RU362125"/>
    </source>
</evidence>
<evidence type="ECO:0000259" key="6">
    <source>
        <dbReference type="Pfam" id="PF00441"/>
    </source>
</evidence>
<protein>
    <submittedName>
        <fullName evidence="9">Acyl-CoA dehydrogenase family protein</fullName>
        <ecNumber evidence="9">1.-.-.-</ecNumber>
    </submittedName>
</protein>
<dbReference type="Pfam" id="PF00441">
    <property type="entry name" value="Acyl-CoA_dh_1"/>
    <property type="match status" value="1"/>
</dbReference>
<dbReference type="InterPro" id="IPR009075">
    <property type="entry name" value="AcylCo_DH/oxidase_C"/>
</dbReference>
<dbReference type="PIRSF" id="PIRSF016578">
    <property type="entry name" value="HsaA"/>
    <property type="match status" value="1"/>
</dbReference>
<dbReference type="GO" id="GO:0016491">
    <property type="term" value="F:oxidoreductase activity"/>
    <property type="evidence" value="ECO:0007669"/>
    <property type="project" value="UniProtKB-KW"/>
</dbReference>
<dbReference type="Pfam" id="PF02770">
    <property type="entry name" value="Acyl-CoA_dh_M"/>
    <property type="match status" value="1"/>
</dbReference>
<evidence type="ECO:0000313" key="9">
    <source>
        <dbReference type="EMBL" id="MFC5423413.1"/>
    </source>
</evidence>
<evidence type="ECO:0000256" key="2">
    <source>
        <dbReference type="ARBA" id="ARBA00009347"/>
    </source>
</evidence>
<dbReference type="PANTHER" id="PTHR43884:SF12">
    <property type="entry name" value="ISOVALERYL-COA DEHYDROGENASE, MITOCHONDRIAL-RELATED"/>
    <property type="match status" value="1"/>
</dbReference>
<evidence type="ECO:0000256" key="3">
    <source>
        <dbReference type="ARBA" id="ARBA00022630"/>
    </source>
</evidence>
<dbReference type="InterPro" id="IPR046373">
    <property type="entry name" value="Acyl-CoA_Oxase/DH_mid-dom_sf"/>
</dbReference>
<organism evidence="9 10">
    <name type="scientific">Bosea eneae</name>
    <dbReference type="NCBI Taxonomy" id="151454"/>
    <lineage>
        <taxon>Bacteria</taxon>
        <taxon>Pseudomonadati</taxon>
        <taxon>Pseudomonadota</taxon>
        <taxon>Alphaproteobacteria</taxon>
        <taxon>Hyphomicrobiales</taxon>
        <taxon>Boseaceae</taxon>
        <taxon>Bosea</taxon>
    </lineage>
</organism>
<reference evidence="10" key="1">
    <citation type="journal article" date="2019" name="Int. J. Syst. Evol. Microbiol.">
        <title>The Global Catalogue of Microorganisms (GCM) 10K type strain sequencing project: providing services to taxonomists for standard genome sequencing and annotation.</title>
        <authorList>
            <consortium name="The Broad Institute Genomics Platform"/>
            <consortium name="The Broad Institute Genome Sequencing Center for Infectious Disease"/>
            <person name="Wu L."/>
            <person name="Ma J."/>
        </authorList>
    </citation>
    <scope>NUCLEOTIDE SEQUENCE [LARGE SCALE GENOMIC DNA]</scope>
    <source>
        <strain evidence="10">NCAIM B.01391</strain>
    </source>
</reference>
<dbReference type="Pfam" id="PF02771">
    <property type="entry name" value="Acyl-CoA_dh_N"/>
    <property type="match status" value="1"/>
</dbReference>
<keyword evidence="10" id="KW-1185">Reference proteome</keyword>
<dbReference type="PROSITE" id="PS00072">
    <property type="entry name" value="ACYL_COA_DH_1"/>
    <property type="match status" value="1"/>
</dbReference>
<evidence type="ECO:0000259" key="8">
    <source>
        <dbReference type="Pfam" id="PF02771"/>
    </source>
</evidence>
<dbReference type="RefSeq" id="WP_377801559.1">
    <property type="nucleotide sequence ID" value="NZ_JBHSLW010000076.1"/>
</dbReference>
<feature type="domain" description="Acyl-CoA dehydrogenase/oxidase N-terminal" evidence="8">
    <location>
        <begin position="5"/>
        <end position="114"/>
    </location>
</feature>
<dbReference type="SUPFAM" id="SSF56645">
    <property type="entry name" value="Acyl-CoA dehydrogenase NM domain-like"/>
    <property type="match status" value="1"/>
</dbReference>
<keyword evidence="3 5" id="KW-0285">Flavoprotein</keyword>
<dbReference type="InterPro" id="IPR006091">
    <property type="entry name" value="Acyl-CoA_Oxase/DH_mid-dom"/>
</dbReference>
<dbReference type="Gene3D" id="1.10.540.10">
    <property type="entry name" value="Acyl-CoA dehydrogenase/oxidase, N-terminal domain"/>
    <property type="match status" value="1"/>
</dbReference>